<dbReference type="PANTHER" id="PTHR24348:SF22">
    <property type="entry name" value="NON-SPECIFIC SERINE_THREONINE PROTEIN KINASE"/>
    <property type="match status" value="1"/>
</dbReference>
<name>A0A398B9J6_9BACI</name>
<dbReference type="Pfam" id="PF00069">
    <property type="entry name" value="Pkinase"/>
    <property type="match status" value="1"/>
</dbReference>
<evidence type="ECO:0000256" key="4">
    <source>
        <dbReference type="ARBA" id="ARBA00022840"/>
    </source>
</evidence>
<proteinExistence type="predicted"/>
<dbReference type="GO" id="GO:0016020">
    <property type="term" value="C:membrane"/>
    <property type="evidence" value="ECO:0007669"/>
    <property type="project" value="TreeGrafter"/>
</dbReference>
<dbReference type="Gene3D" id="1.10.510.10">
    <property type="entry name" value="Transferase(Phosphotransferase) domain 1"/>
    <property type="match status" value="1"/>
</dbReference>
<evidence type="ECO:0000256" key="2">
    <source>
        <dbReference type="ARBA" id="ARBA00022741"/>
    </source>
</evidence>
<dbReference type="InterPro" id="IPR000719">
    <property type="entry name" value="Prot_kinase_dom"/>
</dbReference>
<keyword evidence="1" id="KW-0808">Transferase</keyword>
<dbReference type="GO" id="GO:0004713">
    <property type="term" value="F:protein tyrosine kinase activity"/>
    <property type="evidence" value="ECO:0007669"/>
    <property type="project" value="InterPro"/>
</dbReference>
<keyword evidence="7" id="KW-1185">Reference proteome</keyword>
<evidence type="ECO:0000259" key="5">
    <source>
        <dbReference type="PROSITE" id="PS50011"/>
    </source>
</evidence>
<dbReference type="AlphaFoldDB" id="A0A398B9J6"/>
<dbReference type="EMBL" id="QWVT01000015">
    <property type="protein sequence ID" value="RID85508.1"/>
    <property type="molecule type" value="Genomic_DNA"/>
</dbReference>
<dbReference type="InterPro" id="IPR045269">
    <property type="entry name" value="Atg1-like"/>
</dbReference>
<keyword evidence="6" id="KW-0723">Serine/threonine-protein kinase</keyword>
<evidence type="ECO:0000256" key="3">
    <source>
        <dbReference type="ARBA" id="ARBA00022777"/>
    </source>
</evidence>
<dbReference type="PANTHER" id="PTHR24348">
    <property type="entry name" value="SERINE/THREONINE-PROTEIN KINASE UNC-51-RELATED"/>
    <property type="match status" value="1"/>
</dbReference>
<evidence type="ECO:0000256" key="1">
    <source>
        <dbReference type="ARBA" id="ARBA00022679"/>
    </source>
</evidence>
<keyword evidence="2" id="KW-0547">Nucleotide-binding</keyword>
<evidence type="ECO:0000313" key="7">
    <source>
        <dbReference type="Proteomes" id="UP000265816"/>
    </source>
</evidence>
<accession>A0A398B9J6</accession>
<dbReference type="OrthoDB" id="9788659at2"/>
<dbReference type="InterPro" id="IPR011009">
    <property type="entry name" value="Kinase-like_dom_sf"/>
</dbReference>
<dbReference type="GO" id="GO:0004674">
    <property type="term" value="F:protein serine/threonine kinase activity"/>
    <property type="evidence" value="ECO:0007669"/>
    <property type="project" value="UniProtKB-KW"/>
</dbReference>
<reference evidence="6 7" key="1">
    <citation type="submission" date="2018-08" db="EMBL/GenBank/DDBJ databases">
        <title>Bacillus jemisoniae sp. nov., Bacillus chryseoplanitiae sp. nov., Bacillus resnikiae sp. nov., and Bacillus frankliniae sp. nov., isolated from Viking spacecraft and associated surfaces.</title>
        <authorList>
            <person name="Seuylemezian A."/>
            <person name="Vaishampayan P."/>
        </authorList>
    </citation>
    <scope>NUCLEOTIDE SEQUENCE [LARGE SCALE GENOMIC DNA]</scope>
    <source>
        <strain evidence="6 7">JJ-247</strain>
    </source>
</reference>
<keyword evidence="4" id="KW-0067">ATP-binding</keyword>
<dbReference type="Gene3D" id="3.30.200.20">
    <property type="entry name" value="Phosphorylase Kinase, domain 1"/>
    <property type="match status" value="1"/>
</dbReference>
<sequence length="265" mass="31066">MLKSLIHTLVNMVEQKYKKGDLIDGRYQVEEYLGSGSYGRSYLVYDRKEKRVAVLKALRLHKRLSKKGRDQFLRESDFLEQLQHPALPQLYNRGTYTGIPYFTMEYINGKTFEQLIFSEGKVFGERESFSIALELIEIIGFIHACNVVHRDIRIPNIMIEGDKIKIIDFGLAKELSETVKPLCPGTRSPFKEVSFRSDFYGLGHFLLFLLYSGYEVTDNHPMEKSWEEELKITPFAKKIIRRLLQLDEPYSIWHEVQKDFLKIAR</sequence>
<dbReference type="GO" id="GO:0000407">
    <property type="term" value="C:phagophore assembly site"/>
    <property type="evidence" value="ECO:0007669"/>
    <property type="project" value="TreeGrafter"/>
</dbReference>
<dbReference type="RefSeq" id="WP_119112361.1">
    <property type="nucleotide sequence ID" value="NZ_CBCSEO010000002.1"/>
</dbReference>
<dbReference type="InterPro" id="IPR020635">
    <property type="entry name" value="Tyr_kinase_cat_dom"/>
</dbReference>
<organism evidence="6 7">
    <name type="scientific">Mesobacillus zeae</name>
    <dbReference type="NCBI Taxonomy" id="1917180"/>
    <lineage>
        <taxon>Bacteria</taxon>
        <taxon>Bacillati</taxon>
        <taxon>Bacillota</taxon>
        <taxon>Bacilli</taxon>
        <taxon>Bacillales</taxon>
        <taxon>Bacillaceae</taxon>
        <taxon>Mesobacillus</taxon>
    </lineage>
</organism>
<dbReference type="SMART" id="SM00219">
    <property type="entry name" value="TyrKc"/>
    <property type="match status" value="1"/>
</dbReference>
<dbReference type="GO" id="GO:0005776">
    <property type="term" value="C:autophagosome"/>
    <property type="evidence" value="ECO:0007669"/>
    <property type="project" value="TreeGrafter"/>
</dbReference>
<keyword evidence="3 6" id="KW-0418">Kinase</keyword>
<dbReference type="GO" id="GO:0005829">
    <property type="term" value="C:cytosol"/>
    <property type="evidence" value="ECO:0007669"/>
    <property type="project" value="TreeGrafter"/>
</dbReference>
<evidence type="ECO:0000313" key="6">
    <source>
        <dbReference type="EMBL" id="RID85508.1"/>
    </source>
</evidence>
<dbReference type="PROSITE" id="PS50011">
    <property type="entry name" value="PROTEIN_KINASE_DOM"/>
    <property type="match status" value="1"/>
</dbReference>
<protein>
    <submittedName>
        <fullName evidence="6">Serine/threonine protein kinase</fullName>
    </submittedName>
</protein>
<gene>
    <name evidence="6" type="ORF">D1970_07995</name>
</gene>
<dbReference type="SUPFAM" id="SSF56112">
    <property type="entry name" value="Protein kinase-like (PK-like)"/>
    <property type="match status" value="1"/>
</dbReference>
<dbReference type="GO" id="GO:0005524">
    <property type="term" value="F:ATP binding"/>
    <property type="evidence" value="ECO:0007669"/>
    <property type="project" value="UniProtKB-KW"/>
</dbReference>
<feature type="domain" description="Protein kinase" evidence="5">
    <location>
        <begin position="27"/>
        <end position="265"/>
    </location>
</feature>
<dbReference type="Proteomes" id="UP000265816">
    <property type="component" value="Unassembled WGS sequence"/>
</dbReference>
<comment type="caution">
    <text evidence="6">The sequence shown here is derived from an EMBL/GenBank/DDBJ whole genome shotgun (WGS) entry which is preliminary data.</text>
</comment>